<accession>A0ABR9EXK9</accession>
<feature type="coiled-coil region" evidence="1">
    <location>
        <begin position="168"/>
        <end position="202"/>
    </location>
</feature>
<evidence type="ECO:0000256" key="1">
    <source>
        <dbReference type="SAM" id="Coils"/>
    </source>
</evidence>
<dbReference type="EMBL" id="RRZD01000002">
    <property type="protein sequence ID" value="MBE0398952.1"/>
    <property type="molecule type" value="Genomic_DNA"/>
</dbReference>
<reference evidence="3 4" key="1">
    <citation type="submission" date="2020-07" db="EMBL/GenBank/DDBJ databases">
        <title>Halophilic bacteria isolated from french cheeses.</title>
        <authorList>
            <person name="Kothe C.I."/>
            <person name="Farah-Kraiem B."/>
            <person name="Renault P."/>
            <person name="Dridi B."/>
        </authorList>
    </citation>
    <scope>NUCLEOTIDE SEQUENCE [LARGE SCALE GENOMIC DNA]</scope>
    <source>
        <strain evidence="3 4">FME1</strain>
    </source>
</reference>
<dbReference type="Proteomes" id="UP001645039">
    <property type="component" value="Unassembled WGS sequence"/>
</dbReference>
<evidence type="ECO:0000313" key="3">
    <source>
        <dbReference type="EMBL" id="MBE0398952.1"/>
    </source>
</evidence>
<organism evidence="3 4">
    <name type="scientific">Halomonas casei</name>
    <dbReference type="NCBI Taxonomy" id="2742613"/>
    <lineage>
        <taxon>Bacteria</taxon>
        <taxon>Pseudomonadati</taxon>
        <taxon>Pseudomonadota</taxon>
        <taxon>Gammaproteobacteria</taxon>
        <taxon>Oceanospirillales</taxon>
        <taxon>Halomonadaceae</taxon>
        <taxon>Halomonas</taxon>
    </lineage>
</organism>
<keyword evidence="4" id="KW-1185">Reference proteome</keyword>
<dbReference type="RefSeq" id="WP_192535865.1">
    <property type="nucleotide sequence ID" value="NZ_RRZD01000002.1"/>
</dbReference>
<keyword evidence="1" id="KW-0175">Coiled coil</keyword>
<feature type="transmembrane region" description="Helical" evidence="2">
    <location>
        <begin position="341"/>
        <end position="360"/>
    </location>
</feature>
<protein>
    <submittedName>
        <fullName evidence="3">Chain-length determining protein</fullName>
    </submittedName>
</protein>
<evidence type="ECO:0000256" key="2">
    <source>
        <dbReference type="SAM" id="Phobius"/>
    </source>
</evidence>
<feature type="transmembrane region" description="Helical" evidence="2">
    <location>
        <begin position="12"/>
        <end position="32"/>
    </location>
</feature>
<proteinExistence type="predicted"/>
<dbReference type="Gene3D" id="1.10.287.1490">
    <property type="match status" value="1"/>
</dbReference>
<gene>
    <name evidence="3" type="ORF">EI168_02360</name>
</gene>
<dbReference type="PANTHER" id="PTHR32309:SF13">
    <property type="entry name" value="FERRIC ENTEROBACTIN TRANSPORT PROTEIN FEPE"/>
    <property type="match status" value="1"/>
</dbReference>
<keyword evidence="2" id="KW-1133">Transmembrane helix</keyword>
<dbReference type="InterPro" id="IPR050445">
    <property type="entry name" value="Bact_polysacc_biosynth/exp"/>
</dbReference>
<comment type="caution">
    <text evidence="3">The sequence shown here is derived from an EMBL/GenBank/DDBJ whole genome shotgun (WGS) entry which is preliminary data.</text>
</comment>
<evidence type="ECO:0000313" key="4">
    <source>
        <dbReference type="Proteomes" id="UP001645039"/>
    </source>
</evidence>
<sequence length="365" mass="41504">MQRSIGSFVKKSPHWAVAAIAIILVSFYWFVWAEERYVSRATVVLESPQVAAPEISLSSIMGGGAGNTKDLLLLREHLLSVDMLRLLDEDLNIREHYTEHGDIFARLYDRDAPIEDLHKYYLRRVNIELDEYAGVLNISVQGYTPEFAHQMTTLLLQAGEDHMNEMGHRLAEEQVHFLEQQMVRLDERFKETRAALLAYQNEFGLVSPTDTVASINQVVSTLEADLARFQAQRNALASFQSEQSPELRQVERNITALRDQIIEQRDRIAQASGGSLNSVSAEYETLELQAQFAQETYSSALAALENTRLEAARQLKQVSVLQSPLLPEYPTEPNRLYNSSVFAIIVIFLAFIFSMLLMIIKDHRD</sequence>
<keyword evidence="2" id="KW-0812">Transmembrane</keyword>
<dbReference type="PANTHER" id="PTHR32309">
    <property type="entry name" value="TYROSINE-PROTEIN KINASE"/>
    <property type="match status" value="1"/>
</dbReference>
<feature type="coiled-coil region" evidence="1">
    <location>
        <begin position="247"/>
        <end position="296"/>
    </location>
</feature>
<keyword evidence="2" id="KW-0472">Membrane</keyword>
<name>A0ABR9EXK9_9GAMM</name>